<dbReference type="Proteomes" id="UP000631114">
    <property type="component" value="Unassembled WGS sequence"/>
</dbReference>
<proteinExistence type="predicted"/>
<sequence length="86" mass="9846">MTKLTSLRRDFATMGYNPSLYTFPELEPSHKSFMIKKKLAKKMRRSSAYSSSDPDARLDSTIRTETVLLDWLTGLATSALIEEERN</sequence>
<dbReference type="OrthoDB" id="10251208at2759"/>
<evidence type="ECO:0000313" key="1">
    <source>
        <dbReference type="EMBL" id="KAF9599480.1"/>
    </source>
</evidence>
<name>A0A835HF82_9MAGN</name>
<dbReference type="AlphaFoldDB" id="A0A835HF82"/>
<keyword evidence="2" id="KW-1185">Reference proteome</keyword>
<evidence type="ECO:0000313" key="2">
    <source>
        <dbReference type="Proteomes" id="UP000631114"/>
    </source>
</evidence>
<accession>A0A835HF82</accession>
<protein>
    <submittedName>
        <fullName evidence="1">Uncharacterized protein</fullName>
    </submittedName>
</protein>
<organism evidence="1 2">
    <name type="scientific">Coptis chinensis</name>
    <dbReference type="NCBI Taxonomy" id="261450"/>
    <lineage>
        <taxon>Eukaryota</taxon>
        <taxon>Viridiplantae</taxon>
        <taxon>Streptophyta</taxon>
        <taxon>Embryophyta</taxon>
        <taxon>Tracheophyta</taxon>
        <taxon>Spermatophyta</taxon>
        <taxon>Magnoliopsida</taxon>
        <taxon>Ranunculales</taxon>
        <taxon>Ranunculaceae</taxon>
        <taxon>Coptidoideae</taxon>
        <taxon>Coptis</taxon>
    </lineage>
</organism>
<dbReference type="EMBL" id="JADFTS010000007">
    <property type="protein sequence ID" value="KAF9599480.1"/>
    <property type="molecule type" value="Genomic_DNA"/>
</dbReference>
<reference evidence="1 2" key="1">
    <citation type="submission" date="2020-10" db="EMBL/GenBank/DDBJ databases">
        <title>The Coptis chinensis genome and diversification of protoberbering-type alkaloids.</title>
        <authorList>
            <person name="Wang B."/>
            <person name="Shu S."/>
            <person name="Song C."/>
            <person name="Liu Y."/>
        </authorList>
    </citation>
    <scope>NUCLEOTIDE SEQUENCE [LARGE SCALE GENOMIC DNA]</scope>
    <source>
        <strain evidence="1">HL-2020</strain>
        <tissue evidence="1">Leaf</tissue>
    </source>
</reference>
<comment type="caution">
    <text evidence="1">The sequence shown here is derived from an EMBL/GenBank/DDBJ whole genome shotgun (WGS) entry which is preliminary data.</text>
</comment>
<gene>
    <name evidence="1" type="ORF">IFM89_038574</name>
</gene>